<dbReference type="EMBL" id="CAWUPB010000994">
    <property type="protein sequence ID" value="CAK7336358.1"/>
    <property type="molecule type" value="Genomic_DNA"/>
</dbReference>
<keyword evidence="2" id="KW-1185">Reference proteome</keyword>
<evidence type="ECO:0000313" key="2">
    <source>
        <dbReference type="Proteomes" id="UP001314170"/>
    </source>
</evidence>
<proteinExistence type="predicted"/>
<name>A0AAV1RLV4_9ROSI</name>
<protein>
    <submittedName>
        <fullName evidence="1">Uncharacterized protein</fullName>
    </submittedName>
</protein>
<dbReference type="Proteomes" id="UP001314170">
    <property type="component" value="Unassembled WGS sequence"/>
</dbReference>
<reference evidence="1 2" key="1">
    <citation type="submission" date="2024-01" db="EMBL/GenBank/DDBJ databases">
        <authorList>
            <person name="Waweru B."/>
        </authorList>
    </citation>
    <scope>NUCLEOTIDE SEQUENCE [LARGE SCALE GENOMIC DNA]</scope>
</reference>
<organism evidence="1 2">
    <name type="scientific">Dovyalis caffra</name>
    <dbReference type="NCBI Taxonomy" id="77055"/>
    <lineage>
        <taxon>Eukaryota</taxon>
        <taxon>Viridiplantae</taxon>
        <taxon>Streptophyta</taxon>
        <taxon>Embryophyta</taxon>
        <taxon>Tracheophyta</taxon>
        <taxon>Spermatophyta</taxon>
        <taxon>Magnoliopsida</taxon>
        <taxon>eudicotyledons</taxon>
        <taxon>Gunneridae</taxon>
        <taxon>Pentapetalae</taxon>
        <taxon>rosids</taxon>
        <taxon>fabids</taxon>
        <taxon>Malpighiales</taxon>
        <taxon>Salicaceae</taxon>
        <taxon>Flacourtieae</taxon>
        <taxon>Dovyalis</taxon>
    </lineage>
</organism>
<comment type="caution">
    <text evidence="1">The sequence shown here is derived from an EMBL/GenBank/DDBJ whole genome shotgun (WGS) entry which is preliminary data.</text>
</comment>
<accession>A0AAV1RLV4</accession>
<sequence>MEESFNVECDETYSPPRAILSSVKMELLEFSALHSDVAVKVPVISKFNSSGGEEGAPLNLTGTPFFYSSENYFIAVGCNTRAKFWTGHGSEHMGCDSICLDGSFNISDWAENNGASSGNEYCRDISIPFKLQDFKSSFEPKDEKQRIKGPNQAFLAAYGFEDNIKSQLEMKNLTSMPVSLSWMLPKGRLKYDNVTMKCYVQPINSTTFTSHGCSCSEGYEGNPFLECIVSEFKTISYRANFLALWDVIDLQQGEGI</sequence>
<evidence type="ECO:0000313" key="1">
    <source>
        <dbReference type="EMBL" id="CAK7336358.1"/>
    </source>
</evidence>
<dbReference type="PANTHER" id="PTHR33491">
    <property type="entry name" value="OSJNBA0016N04.9 PROTEIN"/>
    <property type="match status" value="1"/>
</dbReference>
<gene>
    <name evidence="1" type="ORF">DCAF_LOCUS11366</name>
</gene>
<dbReference type="AlphaFoldDB" id="A0AAV1RLV4"/>